<dbReference type="AlphaFoldDB" id="A0A1D2ADD5"/>
<evidence type="ECO:0000313" key="2">
    <source>
        <dbReference type="EMBL" id="JAT77210.1"/>
    </source>
</evidence>
<dbReference type="EMBL" id="GDKF01001412">
    <property type="protein sequence ID" value="JAT77210.1"/>
    <property type="molecule type" value="Transcribed_RNA"/>
</dbReference>
<gene>
    <name evidence="2" type="ORF">g.25824</name>
</gene>
<feature type="signal peptide" evidence="1">
    <location>
        <begin position="1"/>
        <end position="21"/>
    </location>
</feature>
<name>A0A1D2ADD5_AUXPR</name>
<accession>A0A1D2ADD5</accession>
<organism evidence="2">
    <name type="scientific">Auxenochlorella protothecoides</name>
    <name type="common">Green microalga</name>
    <name type="synonym">Chlorella protothecoides</name>
    <dbReference type="NCBI Taxonomy" id="3075"/>
    <lineage>
        <taxon>Eukaryota</taxon>
        <taxon>Viridiplantae</taxon>
        <taxon>Chlorophyta</taxon>
        <taxon>core chlorophytes</taxon>
        <taxon>Trebouxiophyceae</taxon>
        <taxon>Chlorellales</taxon>
        <taxon>Chlorellaceae</taxon>
        <taxon>Auxenochlorella</taxon>
    </lineage>
</organism>
<evidence type="ECO:0000256" key="1">
    <source>
        <dbReference type="SAM" id="SignalP"/>
    </source>
</evidence>
<keyword evidence="1" id="KW-0732">Signal</keyword>
<dbReference type="Gene3D" id="1.20.5.1230">
    <property type="entry name" value="Apolipoprotein A-I"/>
    <property type="match status" value="1"/>
</dbReference>
<proteinExistence type="predicted"/>
<feature type="chain" id="PRO_5008901507" evidence="1">
    <location>
        <begin position="22"/>
        <end position="189"/>
    </location>
</feature>
<sequence>MMKMQRVALLVIALAVVGGNCAPAGEGILAGFEPIAEEASSAFETVGDRLSSVFGRKLLSDNKWESAVAPALEDAKEWADEAGETLQETFGRKLSEDKKDKFSLKNWQDSIAPAVEDAREKADKFGDSIKDAAEHVQDTVKEAFSGRRLSEDKKDKFSLKKWQDSIAPAIEDARENAEETLEKFRNALG</sequence>
<reference evidence="2" key="1">
    <citation type="submission" date="2015-08" db="EMBL/GenBank/DDBJ databases">
        <authorList>
            <person name="Babu N.S."/>
            <person name="Beckwith C.J."/>
            <person name="Beseler K.G."/>
            <person name="Brison A."/>
            <person name="Carone J.V."/>
            <person name="Caskin T.P."/>
            <person name="Diamond M."/>
            <person name="Durham M.E."/>
            <person name="Foxe J.M."/>
            <person name="Go M."/>
            <person name="Henderson B.A."/>
            <person name="Jones I.B."/>
            <person name="McGettigan J.A."/>
            <person name="Micheletti S.J."/>
            <person name="Nasrallah M.E."/>
            <person name="Ortiz D."/>
            <person name="Piller C.R."/>
            <person name="Privatt S.R."/>
            <person name="Schneider S.L."/>
            <person name="Sharp S."/>
            <person name="Smith T.C."/>
            <person name="Stanton J.D."/>
            <person name="Ullery H.E."/>
            <person name="Wilson R.J."/>
            <person name="Serrano M.G."/>
            <person name="Buck G."/>
            <person name="Lee V."/>
            <person name="Wang Y."/>
            <person name="Carvalho R."/>
            <person name="Voegtly L."/>
            <person name="Shi R."/>
            <person name="Duckworth R."/>
            <person name="Johnson A."/>
            <person name="Loviza R."/>
            <person name="Walstead R."/>
            <person name="Shah Z."/>
            <person name="Kiflezghi M."/>
            <person name="Wade K."/>
            <person name="Ball S.L."/>
            <person name="Bradley K.W."/>
            <person name="Asai D.J."/>
            <person name="Bowman C.A."/>
            <person name="Russell D.A."/>
            <person name="Pope W.H."/>
            <person name="Jacobs-Sera D."/>
            <person name="Hendrix R.W."/>
            <person name="Hatfull G.F."/>
        </authorList>
    </citation>
    <scope>NUCLEOTIDE SEQUENCE</scope>
</reference>
<protein>
    <submittedName>
        <fullName evidence="2">Uncharacterized protein</fullName>
    </submittedName>
</protein>
<dbReference type="SUPFAM" id="SSF58113">
    <property type="entry name" value="Apolipoprotein A-I"/>
    <property type="match status" value="1"/>
</dbReference>